<evidence type="ECO:0000313" key="3">
    <source>
        <dbReference type="Proteomes" id="UP000019132"/>
    </source>
</evidence>
<dbReference type="InterPro" id="IPR002347">
    <property type="entry name" value="SDR_fam"/>
</dbReference>
<evidence type="ECO:0000313" key="2">
    <source>
        <dbReference type="EnsemblProtists" id="PYU1_T004515"/>
    </source>
</evidence>
<dbReference type="STRING" id="431595.K3WHS3"/>
<dbReference type="GO" id="GO:0030148">
    <property type="term" value="P:sphingolipid biosynthetic process"/>
    <property type="evidence" value="ECO:0007669"/>
    <property type="project" value="TreeGrafter"/>
</dbReference>
<dbReference type="InParanoid" id="K3WHS3"/>
<dbReference type="FunCoup" id="K3WHS3">
    <property type="interactions" value="227"/>
</dbReference>
<proteinExistence type="predicted"/>
<dbReference type="Gene3D" id="3.40.50.720">
    <property type="entry name" value="NAD(P)-binding Rossmann-like Domain"/>
    <property type="match status" value="1"/>
</dbReference>
<dbReference type="GO" id="GO:0005789">
    <property type="term" value="C:endoplasmic reticulum membrane"/>
    <property type="evidence" value="ECO:0007669"/>
    <property type="project" value="TreeGrafter"/>
</dbReference>
<feature type="transmembrane region" description="Helical" evidence="1">
    <location>
        <begin position="316"/>
        <end position="336"/>
    </location>
</feature>
<dbReference type="GO" id="GO:0047560">
    <property type="term" value="F:3-dehydrosphinganine reductase activity"/>
    <property type="evidence" value="ECO:0007669"/>
    <property type="project" value="TreeGrafter"/>
</dbReference>
<reference evidence="3" key="2">
    <citation type="submission" date="2010-04" db="EMBL/GenBank/DDBJ databases">
        <authorList>
            <person name="Buell R."/>
            <person name="Hamilton J."/>
            <person name="Hostetler J."/>
        </authorList>
    </citation>
    <scope>NUCLEOTIDE SEQUENCE [LARGE SCALE GENOMIC DNA]</scope>
    <source>
        <strain evidence="3">DAOM:BR144</strain>
    </source>
</reference>
<dbReference type="PRINTS" id="PR00081">
    <property type="entry name" value="GDHRDH"/>
</dbReference>
<dbReference type="InterPro" id="IPR036291">
    <property type="entry name" value="NAD(P)-bd_dom_sf"/>
</dbReference>
<keyword evidence="1" id="KW-0472">Membrane</keyword>
<dbReference type="AlphaFoldDB" id="K3WHS3"/>
<dbReference type="SUPFAM" id="SSF51735">
    <property type="entry name" value="NAD(P)-binding Rossmann-fold domains"/>
    <property type="match status" value="1"/>
</dbReference>
<dbReference type="EnsemblProtists" id="PYU1_T004515">
    <property type="protein sequence ID" value="PYU1_T004515"/>
    <property type="gene ID" value="PYU1_G004504"/>
</dbReference>
<dbReference type="PANTHER" id="PTHR43550">
    <property type="entry name" value="3-KETODIHYDROSPHINGOSINE REDUCTASE"/>
    <property type="match status" value="1"/>
</dbReference>
<dbReference type="eggNOG" id="KOG1210">
    <property type="taxonomic scope" value="Eukaryota"/>
</dbReference>
<keyword evidence="1" id="KW-0812">Transmembrane</keyword>
<evidence type="ECO:0000256" key="1">
    <source>
        <dbReference type="SAM" id="Phobius"/>
    </source>
</evidence>
<protein>
    <recommendedName>
        <fullName evidence="4">3-ketodihydrosphingosine reductase</fullName>
    </recommendedName>
</protein>
<reference evidence="3" key="1">
    <citation type="journal article" date="2010" name="Genome Biol.">
        <title>Genome sequence of the necrotrophic plant pathogen Pythium ultimum reveals original pathogenicity mechanisms and effector repertoire.</title>
        <authorList>
            <person name="Levesque C.A."/>
            <person name="Brouwer H."/>
            <person name="Cano L."/>
            <person name="Hamilton J.P."/>
            <person name="Holt C."/>
            <person name="Huitema E."/>
            <person name="Raffaele S."/>
            <person name="Robideau G.P."/>
            <person name="Thines M."/>
            <person name="Win J."/>
            <person name="Zerillo M.M."/>
            <person name="Beakes G.W."/>
            <person name="Boore J.L."/>
            <person name="Busam D."/>
            <person name="Dumas B."/>
            <person name="Ferriera S."/>
            <person name="Fuerstenberg S.I."/>
            <person name="Gachon C.M."/>
            <person name="Gaulin E."/>
            <person name="Govers F."/>
            <person name="Grenville-Briggs L."/>
            <person name="Horner N."/>
            <person name="Hostetler J."/>
            <person name="Jiang R.H."/>
            <person name="Johnson J."/>
            <person name="Krajaejun T."/>
            <person name="Lin H."/>
            <person name="Meijer H.J."/>
            <person name="Moore B."/>
            <person name="Morris P."/>
            <person name="Phuntmart V."/>
            <person name="Puiu D."/>
            <person name="Shetty J."/>
            <person name="Stajich J.E."/>
            <person name="Tripathy S."/>
            <person name="Wawra S."/>
            <person name="van West P."/>
            <person name="Whitty B.R."/>
            <person name="Coutinho P.M."/>
            <person name="Henrissat B."/>
            <person name="Martin F."/>
            <person name="Thomas P.D."/>
            <person name="Tyler B.M."/>
            <person name="De Vries R.P."/>
            <person name="Kamoun S."/>
            <person name="Yandell M."/>
            <person name="Tisserat N."/>
            <person name="Buell C.R."/>
        </authorList>
    </citation>
    <scope>NUCLEOTIDE SEQUENCE</scope>
    <source>
        <strain evidence="3">DAOM:BR144</strain>
    </source>
</reference>
<reference evidence="2" key="3">
    <citation type="submission" date="2015-02" db="UniProtKB">
        <authorList>
            <consortium name="EnsemblProtists"/>
        </authorList>
    </citation>
    <scope>IDENTIFICATION</scope>
    <source>
        <strain evidence="2">DAOM BR144</strain>
    </source>
</reference>
<keyword evidence="3" id="KW-1185">Reference proteome</keyword>
<keyword evidence="1" id="KW-1133">Transmembrane helix</keyword>
<dbReference type="EMBL" id="GL376631">
    <property type="status" value="NOT_ANNOTATED_CDS"/>
    <property type="molecule type" value="Genomic_DNA"/>
</dbReference>
<dbReference type="GO" id="GO:0006666">
    <property type="term" value="P:3-keto-sphinganine metabolic process"/>
    <property type="evidence" value="ECO:0007669"/>
    <property type="project" value="TreeGrafter"/>
</dbReference>
<dbReference type="VEuPathDB" id="FungiDB:PYU1_G004504"/>
<dbReference type="Pfam" id="PF00106">
    <property type="entry name" value="adh_short"/>
    <property type="match status" value="1"/>
</dbReference>
<dbReference type="Proteomes" id="UP000019132">
    <property type="component" value="Unassembled WGS sequence"/>
</dbReference>
<organism evidence="2 3">
    <name type="scientific">Globisporangium ultimum (strain ATCC 200006 / CBS 805.95 / DAOM BR144)</name>
    <name type="common">Pythium ultimum</name>
    <dbReference type="NCBI Taxonomy" id="431595"/>
    <lineage>
        <taxon>Eukaryota</taxon>
        <taxon>Sar</taxon>
        <taxon>Stramenopiles</taxon>
        <taxon>Oomycota</taxon>
        <taxon>Peronosporomycetes</taxon>
        <taxon>Pythiales</taxon>
        <taxon>Pythiaceae</taxon>
        <taxon>Globisporangium</taxon>
    </lineage>
</organism>
<dbReference type="HOGENOM" id="CLU_010194_3_1_1"/>
<feature type="transmembrane region" description="Helical" evidence="1">
    <location>
        <begin position="6"/>
        <end position="26"/>
    </location>
</feature>
<accession>K3WHS3</accession>
<evidence type="ECO:0008006" key="4">
    <source>
        <dbReference type="Google" id="ProtNLM"/>
    </source>
</evidence>
<sequence length="355" mass="38608">MEWHDGWLVLIIFAGLCLLSMAWTLLMAPGFHARDKHVLISGATKGIGLAIAVKYAQAGARLSLVAHSMERLEHAKQEILARCEGQNDSSTIFLCVCDITVAQQVESAIENANAFHGRVTDHVVHAAVAATAGCAYSQDLARMYKETDVTYFGAVHLFKSAVPAMIKAQVRGNLVIVNNVRALTSPAGSSAFSGSLFALRGLAESLRNECIQYGIAVSMYYPGSVPLNTASIHSSYAAIPPTMTAMKEPATPVPGADELSVDFTRMHDDVSTTTYDAAAKSFVDGLRFGYFMHTNSWSGFCLRVLGAGVTPRKNTAFEFVLLFFMIPYFEALRFLYDRRARTAQAKSQETVTSLL</sequence>
<dbReference type="PANTHER" id="PTHR43550:SF3">
    <property type="entry name" value="3-KETODIHYDROSPHINGOSINE REDUCTASE"/>
    <property type="match status" value="1"/>
</dbReference>
<name>K3WHS3_GLOUD</name>